<accession>E6TS07</accession>
<evidence type="ECO:0008006" key="4">
    <source>
        <dbReference type="Google" id="ProtNLM"/>
    </source>
</evidence>
<dbReference type="AlphaFoldDB" id="E6TS07"/>
<evidence type="ECO:0000256" key="1">
    <source>
        <dbReference type="SAM" id="Phobius"/>
    </source>
</evidence>
<proteinExistence type="predicted"/>
<dbReference type="RefSeq" id="WP_013488995.1">
    <property type="nucleotide sequence ID" value="NC_014829.1"/>
</dbReference>
<name>E6TS07_EVAC2</name>
<evidence type="ECO:0000313" key="2">
    <source>
        <dbReference type="EMBL" id="ADU30661.1"/>
    </source>
</evidence>
<keyword evidence="1" id="KW-0472">Membrane</keyword>
<sequence>MDEFFLGYFLLIIAFLICSLIYYGFRSDLFIENLGVIRKGFYVLFIVLLCVGFLYEAIDYTNWKLILQLTVFIIFIDIAVFQTPNMLKFWSGDQTKSEYIEKTIKKNEETLGYNTRKVEKFMEVIQYSSFHFYNKTTPDSKDKYISNLKDYIRLYTDTFQFHISIFPFEVTGNDDELKESVRQTFSNVEKCYNYIIEDISERENIISSLSSGKSMMLKQDKLFIVSYFGEQYNLLICIKSEDVSVDGIDASHVINLAHIFDWWMVE</sequence>
<gene>
    <name evidence="2" type="ordered locus">Bcell_2403</name>
</gene>
<dbReference type="Proteomes" id="UP000001401">
    <property type="component" value="Chromosome"/>
</dbReference>
<evidence type="ECO:0000313" key="3">
    <source>
        <dbReference type="Proteomes" id="UP000001401"/>
    </source>
</evidence>
<feature type="transmembrane region" description="Helical" evidence="1">
    <location>
        <begin position="37"/>
        <end position="55"/>
    </location>
</feature>
<keyword evidence="3" id="KW-1185">Reference proteome</keyword>
<dbReference type="HOGENOM" id="CLU_1041495_0_0_9"/>
<reference evidence="2" key="1">
    <citation type="submission" date="2010-12" db="EMBL/GenBank/DDBJ databases">
        <title>Complete sequence of Bacillus cellulosilyticus DSM 2522.</title>
        <authorList>
            <consortium name="US DOE Joint Genome Institute"/>
            <person name="Lucas S."/>
            <person name="Copeland A."/>
            <person name="Lapidus A."/>
            <person name="Cheng J.-F."/>
            <person name="Bruce D."/>
            <person name="Goodwin L."/>
            <person name="Pitluck S."/>
            <person name="Chertkov O."/>
            <person name="Detter J.C."/>
            <person name="Han C."/>
            <person name="Tapia R."/>
            <person name="Land M."/>
            <person name="Hauser L."/>
            <person name="Jeffries C."/>
            <person name="Kyrpides N."/>
            <person name="Ivanova N."/>
            <person name="Mikhailova N."/>
            <person name="Brumm P."/>
            <person name="Mead D."/>
            <person name="Woyke T."/>
        </authorList>
    </citation>
    <scope>NUCLEOTIDE SEQUENCE [LARGE SCALE GENOMIC DNA]</scope>
    <source>
        <strain evidence="2">DSM 2522</strain>
    </source>
</reference>
<dbReference type="Pfam" id="PF14171">
    <property type="entry name" value="SpoIISA_toxin"/>
    <property type="match status" value="1"/>
</dbReference>
<dbReference type="OrthoDB" id="2852651at2"/>
<organism evidence="2 3">
    <name type="scientific">Evansella cellulosilytica (strain ATCC 21833 / DSM 2522 / FERM P-1141 / JCM 9156 / N-4)</name>
    <name type="common">Bacillus cellulosilyticus</name>
    <dbReference type="NCBI Taxonomy" id="649639"/>
    <lineage>
        <taxon>Bacteria</taxon>
        <taxon>Bacillati</taxon>
        <taxon>Bacillota</taxon>
        <taxon>Bacilli</taxon>
        <taxon>Bacillales</taxon>
        <taxon>Bacillaceae</taxon>
        <taxon>Evansella</taxon>
    </lineage>
</organism>
<feature type="transmembrane region" description="Helical" evidence="1">
    <location>
        <begin position="61"/>
        <end position="81"/>
    </location>
</feature>
<keyword evidence="1" id="KW-0812">Transmembrane</keyword>
<dbReference type="GO" id="GO:0016020">
    <property type="term" value="C:membrane"/>
    <property type="evidence" value="ECO:0007669"/>
    <property type="project" value="InterPro"/>
</dbReference>
<dbReference type="InterPro" id="IPR025940">
    <property type="entry name" value="SpoIISA_toxin"/>
</dbReference>
<dbReference type="EMBL" id="CP002394">
    <property type="protein sequence ID" value="ADU30661.1"/>
    <property type="molecule type" value="Genomic_DNA"/>
</dbReference>
<feature type="transmembrane region" description="Helical" evidence="1">
    <location>
        <begin position="6"/>
        <end position="25"/>
    </location>
</feature>
<protein>
    <recommendedName>
        <fullName evidence="4">Type II toxin-antitoxin system toxin SpoIISA</fullName>
    </recommendedName>
</protein>
<dbReference type="KEGG" id="bco:Bcell_2403"/>
<dbReference type="eggNOG" id="ENOG5030Y77">
    <property type="taxonomic scope" value="Bacteria"/>
</dbReference>
<keyword evidence="1" id="KW-1133">Transmembrane helix</keyword>
<dbReference type="STRING" id="649639.Bcell_2403"/>